<protein>
    <submittedName>
        <fullName evidence="3">Translation initiation factor aIF 2</fullName>
    </submittedName>
</protein>
<sequence length="90" mass="9587">SRTATEVGQPCGGVQKDGKSVTSAGPGEELAASIEGAVIGRNLKEGDQMMVSLPAAAVRALRSVPLSPEERELVDELVRIRRRSEPFWGQ</sequence>
<dbReference type="InterPro" id="IPR029459">
    <property type="entry name" value="EFTU-type"/>
</dbReference>
<evidence type="ECO:0000259" key="2">
    <source>
        <dbReference type="Pfam" id="PF14578"/>
    </source>
</evidence>
<name>T0ZPY6_9ZZZZ</name>
<dbReference type="GO" id="GO:0005525">
    <property type="term" value="F:GTP binding"/>
    <property type="evidence" value="ECO:0007669"/>
    <property type="project" value="UniProtKB-KW"/>
</dbReference>
<dbReference type="AlphaFoldDB" id="T0ZPY6"/>
<keyword evidence="3" id="KW-0396">Initiation factor</keyword>
<gene>
    <name evidence="3" type="ORF">B1A_20241</name>
</gene>
<evidence type="ECO:0000256" key="1">
    <source>
        <dbReference type="SAM" id="MobiDB-lite"/>
    </source>
</evidence>
<dbReference type="SUPFAM" id="SSF50447">
    <property type="entry name" value="Translation proteins"/>
    <property type="match status" value="1"/>
</dbReference>
<feature type="non-terminal residue" evidence="3">
    <location>
        <position position="1"/>
    </location>
</feature>
<feature type="domain" description="Elongation factor Tu-type" evidence="2">
    <location>
        <begin position="13"/>
        <end position="49"/>
    </location>
</feature>
<reference evidence="3" key="1">
    <citation type="submission" date="2013-08" db="EMBL/GenBank/DDBJ databases">
        <authorList>
            <person name="Mendez C."/>
            <person name="Richter M."/>
            <person name="Ferrer M."/>
            <person name="Sanchez J."/>
        </authorList>
    </citation>
    <scope>NUCLEOTIDE SEQUENCE</scope>
</reference>
<keyword evidence="3" id="KW-0648">Protein biosynthesis</keyword>
<evidence type="ECO:0000313" key="3">
    <source>
        <dbReference type="EMBL" id="EQD30774.1"/>
    </source>
</evidence>
<accession>T0ZPY6</accession>
<dbReference type="EMBL" id="AUZX01014936">
    <property type="protein sequence ID" value="EQD30774.1"/>
    <property type="molecule type" value="Genomic_DNA"/>
</dbReference>
<comment type="caution">
    <text evidence="3">The sequence shown here is derived from an EMBL/GenBank/DDBJ whole genome shotgun (WGS) entry which is preliminary data.</text>
</comment>
<dbReference type="InterPro" id="IPR009000">
    <property type="entry name" value="Transl_B-barrel_sf"/>
</dbReference>
<proteinExistence type="predicted"/>
<reference evidence="3" key="2">
    <citation type="journal article" date="2014" name="ISME J.">
        <title>Microbial stratification in low pH oxic and suboxic macroscopic growths along an acid mine drainage.</title>
        <authorList>
            <person name="Mendez-Garcia C."/>
            <person name="Mesa V."/>
            <person name="Sprenger R.R."/>
            <person name="Richter M."/>
            <person name="Diez M.S."/>
            <person name="Solano J."/>
            <person name="Bargiela R."/>
            <person name="Golyshina O.V."/>
            <person name="Manteca A."/>
            <person name="Ramos J.L."/>
            <person name="Gallego J.R."/>
            <person name="Llorente I."/>
            <person name="Martins Dos Santos V.A."/>
            <person name="Jensen O.N."/>
            <person name="Pelaez A.I."/>
            <person name="Sanchez J."/>
            <person name="Ferrer M."/>
        </authorList>
    </citation>
    <scope>NUCLEOTIDE SEQUENCE</scope>
</reference>
<organism evidence="3">
    <name type="scientific">mine drainage metagenome</name>
    <dbReference type="NCBI Taxonomy" id="410659"/>
    <lineage>
        <taxon>unclassified sequences</taxon>
        <taxon>metagenomes</taxon>
        <taxon>ecological metagenomes</taxon>
    </lineage>
</organism>
<feature type="region of interest" description="Disordered" evidence="1">
    <location>
        <begin position="1"/>
        <end position="26"/>
    </location>
</feature>
<dbReference type="GO" id="GO:0003743">
    <property type="term" value="F:translation initiation factor activity"/>
    <property type="evidence" value="ECO:0007669"/>
    <property type="project" value="UniProtKB-KW"/>
</dbReference>
<dbReference type="Pfam" id="PF14578">
    <property type="entry name" value="GTP_EFTU_D4"/>
    <property type="match status" value="1"/>
</dbReference>